<dbReference type="PANTHER" id="PTHR46730">
    <property type="entry name" value="POLYCYSTIN-1"/>
    <property type="match status" value="1"/>
</dbReference>
<feature type="transmembrane region" description="Helical" evidence="7">
    <location>
        <begin position="158"/>
        <end position="176"/>
    </location>
</feature>
<dbReference type="InterPro" id="IPR013122">
    <property type="entry name" value="PKD1_2_channel"/>
</dbReference>
<proteinExistence type="predicted"/>
<feature type="transmembrane region" description="Helical" evidence="7">
    <location>
        <begin position="569"/>
        <end position="590"/>
    </location>
</feature>
<keyword evidence="10" id="KW-1185">Reference proteome</keyword>
<feature type="region of interest" description="Disordered" evidence="6">
    <location>
        <begin position="1"/>
        <end position="52"/>
    </location>
</feature>
<comment type="caution">
    <text evidence="9">The sequence shown here is derived from an EMBL/GenBank/DDBJ whole genome shotgun (WGS) entry which is preliminary data.</text>
</comment>
<dbReference type="GO" id="GO:0006816">
    <property type="term" value="P:calcium ion transport"/>
    <property type="evidence" value="ECO:0007669"/>
    <property type="project" value="TreeGrafter"/>
</dbReference>
<evidence type="ECO:0000313" key="10">
    <source>
        <dbReference type="Proteomes" id="UP000424527"/>
    </source>
</evidence>
<feature type="transmembrane region" description="Helical" evidence="7">
    <location>
        <begin position="514"/>
        <end position="533"/>
    </location>
</feature>
<dbReference type="GO" id="GO:0005261">
    <property type="term" value="F:monoatomic cation channel activity"/>
    <property type="evidence" value="ECO:0007669"/>
    <property type="project" value="TreeGrafter"/>
</dbReference>
<reference evidence="9 10" key="1">
    <citation type="submission" date="2019-07" db="EMBL/GenBank/DDBJ databases">
        <title>Chromosome genome assembly for large yellow croaker.</title>
        <authorList>
            <person name="Xiao S."/>
        </authorList>
    </citation>
    <scope>NUCLEOTIDE SEQUENCE [LARGE SCALE GENOMIC DNA]</scope>
    <source>
        <strain evidence="9">JMULYC20181020</strain>
        <tissue evidence="9">Muscle</tissue>
    </source>
</reference>
<protein>
    <submittedName>
        <fullName evidence="9">Polycystin-1</fullName>
    </submittedName>
</protein>
<feature type="transmembrane region" description="Helical" evidence="7">
    <location>
        <begin position="126"/>
        <end position="152"/>
    </location>
</feature>
<feature type="transmembrane region" description="Helical" evidence="7">
    <location>
        <begin position="479"/>
        <end position="502"/>
    </location>
</feature>
<dbReference type="PRINTS" id="PR00500">
    <property type="entry name" value="POLYCYSTIN1"/>
</dbReference>
<feature type="domain" description="Polycystin cation channel PKD1/PKD2" evidence="8">
    <location>
        <begin position="447"/>
        <end position="591"/>
    </location>
</feature>
<organism evidence="9 10">
    <name type="scientific">Larimichthys crocea</name>
    <name type="common">Large yellow croaker</name>
    <name type="synonym">Pseudosciaena crocea</name>
    <dbReference type="NCBI Taxonomy" id="215358"/>
    <lineage>
        <taxon>Eukaryota</taxon>
        <taxon>Metazoa</taxon>
        <taxon>Chordata</taxon>
        <taxon>Craniata</taxon>
        <taxon>Vertebrata</taxon>
        <taxon>Euteleostomi</taxon>
        <taxon>Actinopterygii</taxon>
        <taxon>Neopterygii</taxon>
        <taxon>Teleostei</taxon>
        <taxon>Neoteleostei</taxon>
        <taxon>Acanthomorphata</taxon>
        <taxon>Eupercaria</taxon>
        <taxon>Sciaenidae</taxon>
        <taxon>Larimichthys</taxon>
    </lineage>
</organism>
<dbReference type="Pfam" id="PF08016">
    <property type="entry name" value="PKD_channel"/>
    <property type="match status" value="1"/>
</dbReference>
<dbReference type="GO" id="GO:0005886">
    <property type="term" value="C:plasma membrane"/>
    <property type="evidence" value="ECO:0007669"/>
    <property type="project" value="TreeGrafter"/>
</dbReference>
<evidence type="ECO:0000256" key="7">
    <source>
        <dbReference type="SAM" id="Phobius"/>
    </source>
</evidence>
<dbReference type="PANTHER" id="PTHR46730:SF2">
    <property type="entry name" value="POLYCYSTIN-1 ISOFORM X1"/>
    <property type="match status" value="1"/>
</dbReference>
<evidence type="ECO:0000256" key="5">
    <source>
        <dbReference type="ARBA" id="ARBA00023136"/>
    </source>
</evidence>
<dbReference type="InterPro" id="IPR000434">
    <property type="entry name" value="PC1"/>
</dbReference>
<keyword evidence="3" id="KW-0677">Repeat</keyword>
<evidence type="ECO:0000259" key="8">
    <source>
        <dbReference type="Pfam" id="PF08016"/>
    </source>
</evidence>
<sequence length="602" mass="66098">MPEEDLLMSIAAAAEDTADLTKSNSDSGRDSPRTTSSLSNTRSTSCSSWSEQSEDKSLYGAEIHKQDPQSCPTLYGAGLYKCPSVLSVDSVASTFLPSPSPDSTRSPSTTRIGVARGQPCWSLPPWALCVIYPLVAVLLGACLAVVGLYGSFLSRTVVLMWLVSALSAFLTSALLLEPLKVCVQTLIYAALWRPVDPEVEDQLAQETTVVRSFGEHGGKVRPPCGYGLLQAKEEARKVRALRSLMRHCVCQLLFLLLVLMVNYQDSVEQRQGRLLHSSVRRHLHTAPSGVPNLTSLRDWSDADQWIIHTLVPYLHQNPTLRLVGLPRLQYTHALSPLGSVFLGNSSVTTHQLLTDLHMADWSKKQFKTLSIDFTHYHRESGLFVCVSMQLEWAQTHRVSPVLSIHPLLIPSSSSGLDLQVALTTLVPASPGLVVPGNGYPAALLPSQATSCVSKLQSHPDIFISFHGAALLAQRCSQCAAILLTLLVLKLLGTLRFVRRWVVLGRVLQRAWRELWALTVLLLLLLLFCIHLGHTLFSHSVEGFLSVRQTGFSVLSILRSRMALKRLCRVHPVLGPLYGLLLMGGCVWLLANSVELFSSVRTA</sequence>
<name>A0A6G0HZZ8_LARCR</name>
<comment type="subcellular location">
    <subcellularLocation>
        <location evidence="1">Membrane</location>
        <topology evidence="1">Multi-pass membrane protein</topology>
    </subcellularLocation>
</comment>
<dbReference type="EMBL" id="REGW02000017">
    <property type="protein sequence ID" value="KAE8284546.1"/>
    <property type="molecule type" value="Genomic_DNA"/>
</dbReference>
<feature type="compositionally biased region" description="Low complexity" evidence="6">
    <location>
        <begin position="33"/>
        <end position="51"/>
    </location>
</feature>
<evidence type="ECO:0000256" key="4">
    <source>
        <dbReference type="ARBA" id="ARBA00022989"/>
    </source>
</evidence>
<accession>A0A6G0HZZ8</accession>
<evidence type="ECO:0000313" key="9">
    <source>
        <dbReference type="EMBL" id="KAE8284546.1"/>
    </source>
</evidence>
<evidence type="ECO:0000256" key="6">
    <source>
        <dbReference type="SAM" id="MobiDB-lite"/>
    </source>
</evidence>
<keyword evidence="4 7" id="KW-1133">Transmembrane helix</keyword>
<dbReference type="Proteomes" id="UP000424527">
    <property type="component" value="Unassembled WGS sequence"/>
</dbReference>
<evidence type="ECO:0000256" key="3">
    <source>
        <dbReference type="ARBA" id="ARBA00022737"/>
    </source>
</evidence>
<keyword evidence="5 7" id="KW-0472">Membrane</keyword>
<evidence type="ECO:0000256" key="2">
    <source>
        <dbReference type="ARBA" id="ARBA00022692"/>
    </source>
</evidence>
<keyword evidence="2 7" id="KW-0812">Transmembrane</keyword>
<evidence type="ECO:0000256" key="1">
    <source>
        <dbReference type="ARBA" id="ARBA00004141"/>
    </source>
</evidence>
<dbReference type="AlphaFoldDB" id="A0A6G0HZZ8"/>
<gene>
    <name evidence="9" type="ORF">D5F01_LYC17879</name>
</gene>